<dbReference type="Pfam" id="PF13546">
    <property type="entry name" value="DDE_5"/>
    <property type="match status" value="1"/>
</dbReference>
<dbReference type="GeneID" id="303306141"/>
<evidence type="ECO:0000313" key="3">
    <source>
        <dbReference type="Proteomes" id="UP000606115"/>
    </source>
</evidence>
<evidence type="ECO:0000259" key="1">
    <source>
        <dbReference type="Pfam" id="PF13546"/>
    </source>
</evidence>
<proteinExistence type="predicted"/>
<sequence length="116" mass="12731">MAEIQEWADGLEKIRELIGGEFARAEPRNNAVNYIRGLLSDEERKNSWTLSERAGHGTPVGMQRLLSTTDWDPEAVRDALFGYVKKHLGGLLCVSAKLQAVSAMKAGQVGSSFQAK</sequence>
<dbReference type="InterPro" id="IPR038721">
    <property type="entry name" value="IS701-like_DDE_dom"/>
</dbReference>
<organism evidence="2 3">
    <name type="scientific">Glutamicibacter ardleyensis</name>
    <dbReference type="NCBI Taxonomy" id="225894"/>
    <lineage>
        <taxon>Bacteria</taxon>
        <taxon>Bacillati</taxon>
        <taxon>Actinomycetota</taxon>
        <taxon>Actinomycetes</taxon>
        <taxon>Micrococcales</taxon>
        <taxon>Micrococcaceae</taxon>
        <taxon>Glutamicibacter</taxon>
    </lineage>
</organism>
<gene>
    <name evidence="2" type="ORF">GCM10007173_37220</name>
</gene>
<reference evidence="3" key="1">
    <citation type="journal article" date="2019" name="Int. J. Syst. Evol. Microbiol.">
        <title>The Global Catalogue of Microorganisms (GCM) 10K type strain sequencing project: providing services to taxonomists for standard genome sequencing and annotation.</title>
        <authorList>
            <consortium name="The Broad Institute Genomics Platform"/>
            <consortium name="The Broad Institute Genome Sequencing Center for Infectious Disease"/>
            <person name="Wu L."/>
            <person name="Ma J."/>
        </authorList>
    </citation>
    <scope>NUCLEOTIDE SEQUENCE [LARGE SCALE GENOMIC DNA]</scope>
    <source>
        <strain evidence="3">CGMCC 1.3685</strain>
    </source>
</reference>
<dbReference type="RefSeq" id="WP_382344693.1">
    <property type="nucleotide sequence ID" value="NZ_BMKX01000016.1"/>
</dbReference>
<protein>
    <recommendedName>
        <fullName evidence="1">Transposase IS701-like DDE domain-containing protein</fullName>
    </recommendedName>
</protein>
<feature type="domain" description="Transposase IS701-like DDE" evidence="1">
    <location>
        <begin position="21"/>
        <end position="88"/>
    </location>
</feature>
<comment type="caution">
    <text evidence="2">The sequence shown here is derived from an EMBL/GenBank/DDBJ whole genome shotgun (WGS) entry which is preliminary data.</text>
</comment>
<keyword evidence="3" id="KW-1185">Reference proteome</keyword>
<name>A0ABQ2DVX7_9MICC</name>
<dbReference type="EMBL" id="BMKX01000016">
    <property type="protein sequence ID" value="GGJ74768.1"/>
    <property type="molecule type" value="Genomic_DNA"/>
</dbReference>
<accession>A0ABQ2DVX7</accession>
<evidence type="ECO:0000313" key="2">
    <source>
        <dbReference type="EMBL" id="GGJ74768.1"/>
    </source>
</evidence>
<dbReference type="Proteomes" id="UP000606115">
    <property type="component" value="Unassembled WGS sequence"/>
</dbReference>